<dbReference type="GO" id="GO:0050660">
    <property type="term" value="F:flavin adenine dinucleotide binding"/>
    <property type="evidence" value="ECO:0007669"/>
    <property type="project" value="TreeGrafter"/>
</dbReference>
<dbReference type="GeneID" id="28741601"/>
<keyword evidence="6" id="KW-1185">Reference proteome</keyword>
<sequence length="134" mass="15405">MGETFLIFGARNSQQDFFFRDEWHSLQHDQDTSLNPFKLITAFSRDQEQKIYVQDRIREYRAHIARLVLEGRATFVVCGSSGSMPKAVRQALIDVLADIDDRGNVEGAAVMGIEGAEKYVDQMQKEGRYLQETW</sequence>
<keyword evidence="2" id="KW-0285">Flavoprotein</keyword>
<evidence type="ECO:0000256" key="3">
    <source>
        <dbReference type="ARBA" id="ARBA00022827"/>
    </source>
</evidence>
<name>A0A0N1HB97_9EURO</name>
<evidence type="ECO:0000259" key="4">
    <source>
        <dbReference type="Pfam" id="PF00175"/>
    </source>
</evidence>
<dbReference type="VEuPathDB" id="FungiDB:AB675_9208"/>
<evidence type="ECO:0000313" key="6">
    <source>
        <dbReference type="Proteomes" id="UP000038010"/>
    </source>
</evidence>
<dbReference type="Proteomes" id="UP000038010">
    <property type="component" value="Unassembled WGS sequence"/>
</dbReference>
<reference evidence="5 6" key="1">
    <citation type="submission" date="2015-06" db="EMBL/GenBank/DDBJ databases">
        <title>Draft genome of the ant-associated black yeast Phialophora attae CBS 131958.</title>
        <authorList>
            <person name="Moreno L.F."/>
            <person name="Stielow B.J."/>
            <person name="de Hoog S."/>
            <person name="Vicente V.A."/>
            <person name="Weiss V.A."/>
            <person name="de Vries M."/>
            <person name="Cruz L.M."/>
            <person name="Souza E.M."/>
        </authorList>
    </citation>
    <scope>NUCLEOTIDE SEQUENCE [LARGE SCALE GENOMIC DNA]</scope>
    <source>
        <strain evidence="5 6">CBS 131958</strain>
    </source>
</reference>
<dbReference type="OrthoDB" id="1856718at2759"/>
<dbReference type="AlphaFoldDB" id="A0A0N1HB97"/>
<evidence type="ECO:0000256" key="1">
    <source>
        <dbReference type="ARBA" id="ARBA00001974"/>
    </source>
</evidence>
<accession>A0A0N1HB97</accession>
<dbReference type="RefSeq" id="XP_018001510.1">
    <property type="nucleotide sequence ID" value="XM_018149721.1"/>
</dbReference>
<dbReference type="GO" id="GO:0016491">
    <property type="term" value="F:oxidoreductase activity"/>
    <property type="evidence" value="ECO:0007669"/>
    <property type="project" value="InterPro"/>
</dbReference>
<comment type="cofactor">
    <cofactor evidence="1">
        <name>FAD</name>
        <dbReference type="ChEBI" id="CHEBI:57692"/>
    </cofactor>
</comment>
<dbReference type="PRINTS" id="PR00371">
    <property type="entry name" value="FPNCR"/>
</dbReference>
<evidence type="ECO:0000256" key="2">
    <source>
        <dbReference type="ARBA" id="ARBA00022630"/>
    </source>
</evidence>
<dbReference type="PANTHER" id="PTHR19384">
    <property type="entry name" value="NITRIC OXIDE SYNTHASE-RELATED"/>
    <property type="match status" value="1"/>
</dbReference>
<organism evidence="5 6">
    <name type="scientific">Cyphellophora attinorum</name>
    <dbReference type="NCBI Taxonomy" id="1664694"/>
    <lineage>
        <taxon>Eukaryota</taxon>
        <taxon>Fungi</taxon>
        <taxon>Dikarya</taxon>
        <taxon>Ascomycota</taxon>
        <taxon>Pezizomycotina</taxon>
        <taxon>Eurotiomycetes</taxon>
        <taxon>Chaetothyriomycetidae</taxon>
        <taxon>Chaetothyriales</taxon>
        <taxon>Cyphellophoraceae</taxon>
        <taxon>Cyphellophora</taxon>
    </lineage>
</organism>
<comment type="caution">
    <text evidence="5">The sequence shown here is derived from an EMBL/GenBank/DDBJ whole genome shotgun (WGS) entry which is preliminary data.</text>
</comment>
<dbReference type="EMBL" id="LFJN01000009">
    <property type="protein sequence ID" value="KPI41547.1"/>
    <property type="molecule type" value="Genomic_DNA"/>
</dbReference>
<dbReference type="InterPro" id="IPR001709">
    <property type="entry name" value="Flavoprot_Pyr_Nucl_cyt_Rdtase"/>
</dbReference>
<dbReference type="InterPro" id="IPR039261">
    <property type="entry name" value="FNR_nucleotide-bd"/>
</dbReference>
<dbReference type="GO" id="GO:0005829">
    <property type="term" value="C:cytosol"/>
    <property type="evidence" value="ECO:0007669"/>
    <property type="project" value="TreeGrafter"/>
</dbReference>
<dbReference type="Pfam" id="PF00175">
    <property type="entry name" value="NAD_binding_1"/>
    <property type="match status" value="1"/>
</dbReference>
<gene>
    <name evidence="5" type="ORF">AB675_9208</name>
</gene>
<proteinExistence type="predicted"/>
<dbReference type="InterPro" id="IPR001433">
    <property type="entry name" value="OxRdtase_FAD/NAD-bd"/>
</dbReference>
<evidence type="ECO:0000313" key="5">
    <source>
        <dbReference type="EMBL" id="KPI41547.1"/>
    </source>
</evidence>
<protein>
    <submittedName>
        <fullName evidence="5">NADPH-dependent diflavin oxido 1</fullName>
    </submittedName>
</protein>
<feature type="domain" description="Oxidoreductase FAD/NAD(P)-binding" evidence="4">
    <location>
        <begin position="3"/>
        <end position="89"/>
    </location>
</feature>
<dbReference type="GO" id="GO:0010181">
    <property type="term" value="F:FMN binding"/>
    <property type="evidence" value="ECO:0007669"/>
    <property type="project" value="TreeGrafter"/>
</dbReference>
<keyword evidence="3" id="KW-0274">FAD</keyword>
<dbReference type="STRING" id="1664694.A0A0N1HB97"/>
<dbReference type="Gene3D" id="3.40.50.80">
    <property type="entry name" value="Nucleotide-binding domain of ferredoxin-NADP reductase (FNR) module"/>
    <property type="match status" value="1"/>
</dbReference>
<dbReference type="PANTHER" id="PTHR19384:SF10">
    <property type="entry name" value="NADPH-DEPENDENT DIFLAVIN OXIDOREDUCTASE 1"/>
    <property type="match status" value="1"/>
</dbReference>
<dbReference type="SUPFAM" id="SSF52343">
    <property type="entry name" value="Ferredoxin reductase-like, C-terminal NADP-linked domain"/>
    <property type="match status" value="1"/>
</dbReference>